<evidence type="ECO:0000313" key="6">
    <source>
        <dbReference type="Proteomes" id="UP000595917"/>
    </source>
</evidence>
<feature type="transmembrane region" description="Helical" evidence="4">
    <location>
        <begin position="168"/>
        <end position="186"/>
    </location>
</feature>
<evidence type="ECO:0000313" key="5">
    <source>
        <dbReference type="EMBL" id="QQO10950.1"/>
    </source>
</evidence>
<feature type="transmembrane region" description="Helical" evidence="4">
    <location>
        <begin position="363"/>
        <end position="388"/>
    </location>
</feature>
<feature type="transmembrane region" description="Helical" evidence="4">
    <location>
        <begin position="31"/>
        <end position="48"/>
    </location>
</feature>
<dbReference type="AlphaFoldDB" id="A0A7T7XR37"/>
<keyword evidence="2 4" id="KW-1133">Transmembrane helix</keyword>
<feature type="transmembrane region" description="Helical" evidence="4">
    <location>
        <begin position="266"/>
        <end position="286"/>
    </location>
</feature>
<evidence type="ECO:0000256" key="2">
    <source>
        <dbReference type="ARBA" id="ARBA00022989"/>
    </source>
</evidence>
<feature type="transmembrane region" description="Helical" evidence="4">
    <location>
        <begin position="192"/>
        <end position="215"/>
    </location>
</feature>
<dbReference type="RefSeq" id="WP_215628255.1">
    <property type="nucleotide sequence ID" value="NZ_CP067089.2"/>
</dbReference>
<proteinExistence type="predicted"/>
<dbReference type="EMBL" id="CP067089">
    <property type="protein sequence ID" value="QQO10950.1"/>
    <property type="molecule type" value="Genomic_DNA"/>
</dbReference>
<reference evidence="5" key="1">
    <citation type="submission" date="2021-01" db="EMBL/GenBank/DDBJ databases">
        <title>Description of Breznakiella homolactica.</title>
        <authorList>
            <person name="Song Y."/>
            <person name="Brune A."/>
        </authorList>
    </citation>
    <scope>NUCLEOTIDE SEQUENCE</scope>
    <source>
        <strain evidence="5">RmG30</strain>
    </source>
</reference>
<feature type="transmembrane region" description="Helical" evidence="4">
    <location>
        <begin position="68"/>
        <end position="89"/>
    </location>
</feature>
<gene>
    <name evidence="5" type="ORF">JFL75_08540</name>
</gene>
<protein>
    <submittedName>
        <fullName evidence="5">MFS transporter</fullName>
    </submittedName>
</protein>
<dbReference type="Pfam" id="PF07690">
    <property type="entry name" value="MFS_1"/>
    <property type="match status" value="1"/>
</dbReference>
<dbReference type="InterPro" id="IPR011701">
    <property type="entry name" value="MFS"/>
</dbReference>
<dbReference type="PANTHER" id="PTHR23526:SF4">
    <property type="entry name" value="INTEGRAL MEMBRANE TRANSPORT PROTEIN"/>
    <property type="match status" value="1"/>
</dbReference>
<feature type="transmembrane region" description="Helical" evidence="4">
    <location>
        <begin position="298"/>
        <end position="321"/>
    </location>
</feature>
<keyword evidence="6" id="KW-1185">Reference proteome</keyword>
<dbReference type="SUPFAM" id="SSF103473">
    <property type="entry name" value="MFS general substrate transporter"/>
    <property type="match status" value="1"/>
</dbReference>
<accession>A0A7T7XR37</accession>
<feature type="transmembrane region" description="Helical" evidence="4">
    <location>
        <begin position="236"/>
        <end position="260"/>
    </location>
</feature>
<sequence>MARSESTEKSYGEILKSRFTWKTVYKPESKVLRFLSVLLLSGISYGLYRGVQDNYLAEIVHINEFQRGIVEFFRELPGLLVVFILAWMYRFSESRIFKIGMAIMLAGMAGLFISGSGKFIVVLFIVIFSAGEHIVMPVKSTISLELAKRDKAGASLGITSSISHVGNITGYIIVTVVFFIFARLGFGRNSIVQFKTVFALATVLMVAALLVSLAIKESAVKVKRRRFYFAKKFTKYYMLEVFYGARKQIFITFAPYVLILQYGADASVIALLMAVCSGFGIIFSPLMGKLIDRLGYKFIMVTDTLLLMVVCFFYGFAHRLFSPGTAFIVVCVNYVLDSLISLASMASNVYVQDIASNQEEITATISTGISVNHVISILIALLGGWIWTVTGIEVLFSISAFLGLLNTVYAATIKVAPKKQPAEEGLFFSDPDE</sequence>
<feature type="transmembrane region" description="Helical" evidence="4">
    <location>
        <begin position="394"/>
        <end position="412"/>
    </location>
</feature>
<dbReference type="Proteomes" id="UP000595917">
    <property type="component" value="Chromosome"/>
</dbReference>
<dbReference type="GO" id="GO:0022857">
    <property type="term" value="F:transmembrane transporter activity"/>
    <property type="evidence" value="ECO:0007669"/>
    <property type="project" value="InterPro"/>
</dbReference>
<dbReference type="InterPro" id="IPR052528">
    <property type="entry name" value="Sugar_transport-like"/>
</dbReference>
<evidence type="ECO:0000256" key="4">
    <source>
        <dbReference type="SAM" id="Phobius"/>
    </source>
</evidence>
<dbReference type="InterPro" id="IPR036259">
    <property type="entry name" value="MFS_trans_sf"/>
</dbReference>
<keyword evidence="1 4" id="KW-0812">Transmembrane</keyword>
<organism evidence="5 6">
    <name type="scientific">Breznakiella homolactica</name>
    <dbReference type="NCBI Taxonomy" id="2798577"/>
    <lineage>
        <taxon>Bacteria</taxon>
        <taxon>Pseudomonadati</taxon>
        <taxon>Spirochaetota</taxon>
        <taxon>Spirochaetia</taxon>
        <taxon>Spirochaetales</taxon>
        <taxon>Breznakiellaceae</taxon>
        <taxon>Breznakiella</taxon>
    </lineage>
</organism>
<evidence type="ECO:0000256" key="1">
    <source>
        <dbReference type="ARBA" id="ARBA00022692"/>
    </source>
</evidence>
<dbReference type="PANTHER" id="PTHR23526">
    <property type="entry name" value="INTEGRAL MEMBRANE TRANSPORT PROTEIN-RELATED"/>
    <property type="match status" value="1"/>
</dbReference>
<dbReference type="Gene3D" id="1.20.1250.20">
    <property type="entry name" value="MFS general substrate transporter like domains"/>
    <property type="match status" value="2"/>
</dbReference>
<evidence type="ECO:0000256" key="3">
    <source>
        <dbReference type="ARBA" id="ARBA00023136"/>
    </source>
</evidence>
<dbReference type="KEGG" id="bhc:JFL75_08540"/>
<name>A0A7T7XR37_9SPIR</name>
<keyword evidence="3 4" id="KW-0472">Membrane</keyword>
<feature type="transmembrane region" description="Helical" evidence="4">
    <location>
        <begin position="327"/>
        <end position="351"/>
    </location>
</feature>